<gene>
    <name evidence="9" type="ORF">B0T10DRAFT_539238</name>
</gene>
<dbReference type="AlphaFoldDB" id="A0A9P9AKF8"/>
<dbReference type="InterPro" id="IPR007219">
    <property type="entry name" value="XnlR_reg_dom"/>
</dbReference>
<dbReference type="GO" id="GO:0006351">
    <property type="term" value="P:DNA-templated transcription"/>
    <property type="evidence" value="ECO:0007669"/>
    <property type="project" value="InterPro"/>
</dbReference>
<dbReference type="GO" id="GO:0008270">
    <property type="term" value="F:zinc ion binding"/>
    <property type="evidence" value="ECO:0007669"/>
    <property type="project" value="UniProtKB-KW"/>
</dbReference>
<dbReference type="SMART" id="SM00355">
    <property type="entry name" value="ZnF_C2H2"/>
    <property type="match status" value="2"/>
</dbReference>
<dbReference type="InterPro" id="IPR001138">
    <property type="entry name" value="Zn2Cys6_DnaBD"/>
</dbReference>
<dbReference type="EMBL" id="JAGPYM010000015">
    <property type="protein sequence ID" value="KAH6887111.1"/>
    <property type="molecule type" value="Genomic_DNA"/>
</dbReference>
<evidence type="ECO:0000256" key="4">
    <source>
        <dbReference type="ARBA" id="ARBA00022771"/>
    </source>
</evidence>
<dbReference type="Gene3D" id="3.30.160.60">
    <property type="entry name" value="Classic Zinc Finger"/>
    <property type="match status" value="1"/>
</dbReference>
<dbReference type="SMART" id="SM00066">
    <property type="entry name" value="GAL4"/>
    <property type="match status" value="1"/>
</dbReference>
<organism evidence="9 10">
    <name type="scientific">Thelonectria olida</name>
    <dbReference type="NCBI Taxonomy" id="1576542"/>
    <lineage>
        <taxon>Eukaryota</taxon>
        <taxon>Fungi</taxon>
        <taxon>Dikarya</taxon>
        <taxon>Ascomycota</taxon>
        <taxon>Pezizomycotina</taxon>
        <taxon>Sordariomycetes</taxon>
        <taxon>Hypocreomycetidae</taxon>
        <taxon>Hypocreales</taxon>
        <taxon>Nectriaceae</taxon>
        <taxon>Thelonectria</taxon>
    </lineage>
</organism>
<protein>
    <recommendedName>
        <fullName evidence="8">C2H2-type domain-containing protein</fullName>
    </recommendedName>
</protein>
<keyword evidence="6" id="KW-0539">Nucleus</keyword>
<sequence>MAEHQRSYSCLACPATFARVAHLRRHERTHATERQFSCPFCQTAFPRSDSARRHSKTCSRRNGQPVPTPLKRGRKFQACDYCALAKSACPGGQPCSTCLHRKHACTYSRTSRTQAQPGSHGVGEMSLMVLLPPNLHVSVPFSSFNPYGIHMSISSNDSVPWTRLKMKFSFLLHYTDPQNNFLQEYFHPFSIGTDNATNSRIEHTEVGESEMDPHEVDVIRELDDWFSIEFEEINGWECTSQLRIESPHQSHFRNSHSSMELRMTDILSALKSKSRDENSTTGSIALSKSAEALFAADKVDSLVQSYFENWHRHCPVLHQPSFDPLTSFTPLLTAVMLVGAIYSSNENAEAARNCLDAAESYIFGHDAFRRLLSSSSRKAFTSYIEPLQAGFIISIPQHWDTHRNSRHRVRLHRYADLISAARQLGLPKLRHDTGWRDLYNAADHDAFIKTEQGIRLMMWIFLVDSTPPRLTLSELTGSLPCLEGLFSTNSMGPEHEHLWLQSVSKIPSTAQGMSMLMGDEWTDATLAGFGKLDHLDLFILVSGLHEIIFNGNVACAISVTKPALHRALSRWRFLWDLNINQSSSFNAPSIGFFQHADEYWSLANLLLEESVPSIRDRTSELDQDSMDEVNNLIKRFACAGV</sequence>
<dbReference type="InterPro" id="IPR036864">
    <property type="entry name" value="Zn2-C6_fun-type_DNA-bd_sf"/>
</dbReference>
<keyword evidence="3" id="KW-0677">Repeat</keyword>
<dbReference type="CDD" id="cd00067">
    <property type="entry name" value="GAL4"/>
    <property type="match status" value="1"/>
</dbReference>
<dbReference type="CDD" id="cd12148">
    <property type="entry name" value="fungal_TF_MHR"/>
    <property type="match status" value="1"/>
</dbReference>
<dbReference type="GO" id="GO:0000978">
    <property type="term" value="F:RNA polymerase II cis-regulatory region sequence-specific DNA binding"/>
    <property type="evidence" value="ECO:0007669"/>
    <property type="project" value="InterPro"/>
</dbReference>
<evidence type="ECO:0000313" key="10">
    <source>
        <dbReference type="Proteomes" id="UP000777438"/>
    </source>
</evidence>
<evidence type="ECO:0000256" key="1">
    <source>
        <dbReference type="ARBA" id="ARBA00004123"/>
    </source>
</evidence>
<dbReference type="OrthoDB" id="3945418at2759"/>
<keyword evidence="4 7" id="KW-0863">Zinc-finger</keyword>
<dbReference type="GO" id="GO:0005634">
    <property type="term" value="C:nucleus"/>
    <property type="evidence" value="ECO:0007669"/>
    <property type="project" value="UniProtKB-SubCell"/>
</dbReference>
<dbReference type="PROSITE" id="PS50157">
    <property type="entry name" value="ZINC_FINGER_C2H2_2"/>
    <property type="match status" value="1"/>
</dbReference>
<comment type="caution">
    <text evidence="9">The sequence shown here is derived from an EMBL/GenBank/DDBJ whole genome shotgun (WGS) entry which is preliminary data.</text>
</comment>
<evidence type="ECO:0000256" key="5">
    <source>
        <dbReference type="ARBA" id="ARBA00022833"/>
    </source>
</evidence>
<dbReference type="PANTHER" id="PTHR40626">
    <property type="entry name" value="MIP31509P"/>
    <property type="match status" value="1"/>
</dbReference>
<evidence type="ECO:0000256" key="6">
    <source>
        <dbReference type="ARBA" id="ARBA00023242"/>
    </source>
</evidence>
<dbReference type="GO" id="GO:0000785">
    <property type="term" value="C:chromatin"/>
    <property type="evidence" value="ECO:0007669"/>
    <property type="project" value="TreeGrafter"/>
</dbReference>
<dbReference type="Pfam" id="PF04082">
    <property type="entry name" value="Fungal_trans"/>
    <property type="match status" value="1"/>
</dbReference>
<dbReference type="Pfam" id="PF00096">
    <property type="entry name" value="zf-C2H2"/>
    <property type="match status" value="1"/>
</dbReference>
<keyword evidence="5" id="KW-0862">Zinc</keyword>
<dbReference type="InterPro" id="IPR051059">
    <property type="entry name" value="VerF-like"/>
</dbReference>
<dbReference type="PANTHER" id="PTHR40626:SF3">
    <property type="entry name" value="TRANSCRIPTION FACTOR WITH C2H2 AND ZN(2)-CYS(6) DNA BINDING DOMAIN (EUROFUNG)-RELATED"/>
    <property type="match status" value="1"/>
</dbReference>
<dbReference type="SUPFAM" id="SSF57667">
    <property type="entry name" value="beta-beta-alpha zinc fingers"/>
    <property type="match status" value="1"/>
</dbReference>
<reference evidence="9 10" key="1">
    <citation type="journal article" date="2021" name="Nat. Commun.">
        <title>Genetic determinants of endophytism in the Arabidopsis root mycobiome.</title>
        <authorList>
            <person name="Mesny F."/>
            <person name="Miyauchi S."/>
            <person name="Thiergart T."/>
            <person name="Pickel B."/>
            <person name="Atanasova L."/>
            <person name="Karlsson M."/>
            <person name="Huettel B."/>
            <person name="Barry K.W."/>
            <person name="Haridas S."/>
            <person name="Chen C."/>
            <person name="Bauer D."/>
            <person name="Andreopoulos W."/>
            <person name="Pangilinan J."/>
            <person name="LaButti K."/>
            <person name="Riley R."/>
            <person name="Lipzen A."/>
            <person name="Clum A."/>
            <person name="Drula E."/>
            <person name="Henrissat B."/>
            <person name="Kohler A."/>
            <person name="Grigoriev I.V."/>
            <person name="Martin F.M."/>
            <person name="Hacquard S."/>
        </authorList>
    </citation>
    <scope>NUCLEOTIDE SEQUENCE [LARGE SCALE GENOMIC DNA]</scope>
    <source>
        <strain evidence="9 10">MPI-CAGE-CH-0241</strain>
    </source>
</reference>
<dbReference type="PROSITE" id="PS00028">
    <property type="entry name" value="ZINC_FINGER_C2H2_1"/>
    <property type="match status" value="1"/>
</dbReference>
<proteinExistence type="predicted"/>
<dbReference type="Gene3D" id="4.10.240.10">
    <property type="entry name" value="Zn(2)-C6 fungal-type DNA-binding domain"/>
    <property type="match status" value="1"/>
</dbReference>
<evidence type="ECO:0000256" key="2">
    <source>
        <dbReference type="ARBA" id="ARBA00022723"/>
    </source>
</evidence>
<dbReference type="InterPro" id="IPR013087">
    <property type="entry name" value="Znf_C2H2_type"/>
</dbReference>
<evidence type="ECO:0000313" key="9">
    <source>
        <dbReference type="EMBL" id="KAH6887111.1"/>
    </source>
</evidence>
<dbReference type="InterPro" id="IPR036236">
    <property type="entry name" value="Znf_C2H2_sf"/>
</dbReference>
<dbReference type="SUPFAM" id="SSF57701">
    <property type="entry name" value="Zn2/Cys6 DNA-binding domain"/>
    <property type="match status" value="1"/>
</dbReference>
<evidence type="ECO:0000256" key="3">
    <source>
        <dbReference type="ARBA" id="ARBA00022737"/>
    </source>
</evidence>
<accession>A0A9P9AKF8</accession>
<name>A0A9P9AKF8_9HYPO</name>
<dbReference type="GO" id="GO:0000981">
    <property type="term" value="F:DNA-binding transcription factor activity, RNA polymerase II-specific"/>
    <property type="evidence" value="ECO:0007669"/>
    <property type="project" value="InterPro"/>
</dbReference>
<evidence type="ECO:0000256" key="7">
    <source>
        <dbReference type="PROSITE-ProRule" id="PRU00042"/>
    </source>
</evidence>
<dbReference type="Proteomes" id="UP000777438">
    <property type="component" value="Unassembled WGS sequence"/>
</dbReference>
<dbReference type="Pfam" id="PF00172">
    <property type="entry name" value="Zn_clus"/>
    <property type="match status" value="1"/>
</dbReference>
<keyword evidence="2" id="KW-0479">Metal-binding</keyword>
<comment type="subcellular location">
    <subcellularLocation>
        <location evidence="1">Nucleus</location>
    </subcellularLocation>
</comment>
<keyword evidence="10" id="KW-1185">Reference proteome</keyword>
<feature type="domain" description="C2H2-type" evidence="8">
    <location>
        <begin position="8"/>
        <end position="35"/>
    </location>
</feature>
<evidence type="ECO:0000259" key="8">
    <source>
        <dbReference type="PROSITE" id="PS50157"/>
    </source>
</evidence>